<keyword evidence="2" id="KW-1185">Reference proteome</keyword>
<organism evidence="1 2">
    <name type="scientific">Cichorium intybus</name>
    <name type="common">Chicory</name>
    <dbReference type="NCBI Taxonomy" id="13427"/>
    <lineage>
        <taxon>Eukaryota</taxon>
        <taxon>Viridiplantae</taxon>
        <taxon>Streptophyta</taxon>
        <taxon>Embryophyta</taxon>
        <taxon>Tracheophyta</taxon>
        <taxon>Spermatophyta</taxon>
        <taxon>Magnoliopsida</taxon>
        <taxon>eudicotyledons</taxon>
        <taxon>Gunneridae</taxon>
        <taxon>Pentapetalae</taxon>
        <taxon>asterids</taxon>
        <taxon>campanulids</taxon>
        <taxon>Asterales</taxon>
        <taxon>Asteraceae</taxon>
        <taxon>Cichorioideae</taxon>
        <taxon>Cichorieae</taxon>
        <taxon>Cichoriinae</taxon>
        <taxon>Cichorium</taxon>
    </lineage>
</organism>
<protein>
    <submittedName>
        <fullName evidence="1">Uncharacterized protein</fullName>
    </submittedName>
</protein>
<proteinExistence type="predicted"/>
<reference evidence="1 2" key="2">
    <citation type="journal article" date="2022" name="Mol. Ecol. Resour.">
        <title>The genomes of chicory, endive, great burdock and yacon provide insights into Asteraceae paleo-polyploidization history and plant inulin production.</title>
        <authorList>
            <person name="Fan W."/>
            <person name="Wang S."/>
            <person name="Wang H."/>
            <person name="Wang A."/>
            <person name="Jiang F."/>
            <person name="Liu H."/>
            <person name="Zhao H."/>
            <person name="Xu D."/>
            <person name="Zhang Y."/>
        </authorList>
    </citation>
    <scope>NUCLEOTIDE SEQUENCE [LARGE SCALE GENOMIC DNA]</scope>
    <source>
        <strain evidence="2">cv. Punajuju</strain>
        <tissue evidence="1">Leaves</tissue>
    </source>
</reference>
<accession>A0ACB9EYB7</accession>
<sequence length="73" mass="8153">MSEVNDPSSKFFGSTIQSGFIHSQADEQQRRSFKGIKGYRREGDETSLGKKAMVNLRANPAAMSRSINFHETS</sequence>
<dbReference type="EMBL" id="CM042011">
    <property type="protein sequence ID" value="KAI3763625.1"/>
    <property type="molecule type" value="Genomic_DNA"/>
</dbReference>
<evidence type="ECO:0000313" key="2">
    <source>
        <dbReference type="Proteomes" id="UP001055811"/>
    </source>
</evidence>
<evidence type="ECO:0000313" key="1">
    <source>
        <dbReference type="EMBL" id="KAI3763625.1"/>
    </source>
</evidence>
<name>A0ACB9EYB7_CICIN</name>
<reference evidence="2" key="1">
    <citation type="journal article" date="2022" name="Mol. Ecol. Resour.">
        <title>The genomes of chicory, endive, great burdock and yacon provide insights into Asteraceae palaeo-polyploidization history and plant inulin production.</title>
        <authorList>
            <person name="Fan W."/>
            <person name="Wang S."/>
            <person name="Wang H."/>
            <person name="Wang A."/>
            <person name="Jiang F."/>
            <person name="Liu H."/>
            <person name="Zhao H."/>
            <person name="Xu D."/>
            <person name="Zhang Y."/>
        </authorList>
    </citation>
    <scope>NUCLEOTIDE SEQUENCE [LARGE SCALE GENOMIC DNA]</scope>
    <source>
        <strain evidence="2">cv. Punajuju</strain>
    </source>
</reference>
<comment type="caution">
    <text evidence="1">The sequence shown here is derived from an EMBL/GenBank/DDBJ whole genome shotgun (WGS) entry which is preliminary data.</text>
</comment>
<gene>
    <name evidence="1" type="ORF">L2E82_13608</name>
</gene>
<dbReference type="Proteomes" id="UP001055811">
    <property type="component" value="Linkage Group LG03"/>
</dbReference>